<organism evidence="2 3">
    <name type="scientific">Schizopora paradoxa</name>
    <dbReference type="NCBI Taxonomy" id="27342"/>
    <lineage>
        <taxon>Eukaryota</taxon>
        <taxon>Fungi</taxon>
        <taxon>Dikarya</taxon>
        <taxon>Basidiomycota</taxon>
        <taxon>Agaricomycotina</taxon>
        <taxon>Agaricomycetes</taxon>
        <taxon>Hymenochaetales</taxon>
        <taxon>Schizoporaceae</taxon>
        <taxon>Schizopora</taxon>
    </lineage>
</organism>
<evidence type="ECO:0000313" key="2">
    <source>
        <dbReference type="EMBL" id="KLO19211.1"/>
    </source>
</evidence>
<evidence type="ECO:0000313" key="3">
    <source>
        <dbReference type="Proteomes" id="UP000053477"/>
    </source>
</evidence>
<reference evidence="2 3" key="1">
    <citation type="submission" date="2015-04" db="EMBL/GenBank/DDBJ databases">
        <title>Complete genome sequence of Schizopora paradoxa KUC8140, a cosmopolitan wood degrader in East Asia.</title>
        <authorList>
            <consortium name="DOE Joint Genome Institute"/>
            <person name="Min B."/>
            <person name="Park H."/>
            <person name="Jang Y."/>
            <person name="Kim J.-J."/>
            <person name="Kim K.H."/>
            <person name="Pangilinan J."/>
            <person name="Lipzen A."/>
            <person name="Riley R."/>
            <person name="Grigoriev I.V."/>
            <person name="Spatafora J.W."/>
            <person name="Choi I.-G."/>
        </authorList>
    </citation>
    <scope>NUCLEOTIDE SEQUENCE [LARGE SCALE GENOMIC DNA]</scope>
    <source>
        <strain evidence="2 3">KUC8140</strain>
    </source>
</reference>
<accession>A0A0H2SQ65</accession>
<name>A0A0H2SQ65_9AGAM</name>
<dbReference type="EMBL" id="KQ085888">
    <property type="protein sequence ID" value="KLO19211.1"/>
    <property type="molecule type" value="Genomic_DNA"/>
</dbReference>
<protein>
    <submittedName>
        <fullName evidence="2">Uncharacterized protein</fullName>
    </submittedName>
</protein>
<evidence type="ECO:0000256" key="1">
    <source>
        <dbReference type="SAM" id="MobiDB-lite"/>
    </source>
</evidence>
<keyword evidence="3" id="KW-1185">Reference proteome</keyword>
<dbReference type="InParanoid" id="A0A0H2SQ65"/>
<proteinExistence type="predicted"/>
<dbReference type="Proteomes" id="UP000053477">
    <property type="component" value="Unassembled WGS sequence"/>
</dbReference>
<gene>
    <name evidence="2" type="ORF">SCHPADRAFT_935537</name>
</gene>
<feature type="compositionally biased region" description="Polar residues" evidence="1">
    <location>
        <begin position="158"/>
        <end position="172"/>
    </location>
</feature>
<sequence>MSSSRSSRSSFSIISLLNPFGSRREPTFKPPPTTLQKLQKPHLTVSTAYENLLYDACELKVRNGLLVSKDDDFPWSHFCDKAYRCNQKLEDGSNFGHEFVVFECKPKIAEGVVYYVWLDRYAADPKQPEEESVTVAPMSKGGSDGKVVNEPGPVGYSSGPSLASQKCSVHTQPTPPEYKPIPLTTDEKVIKPRQVFDTFKLLDSPIFDKALKDGEYIIGATFKFQEPIPLSNIIIAARSVIVADEEYTMALHSTRFAFVEWILRIIKLKYGGEVSVHKEVSQLEKDGAILLDDNLSEEFLNKEEYANKLYEHSTKWANDFLRIQLEIS</sequence>
<dbReference type="AlphaFoldDB" id="A0A0H2SQ65"/>
<feature type="region of interest" description="Disordered" evidence="1">
    <location>
        <begin position="128"/>
        <end position="183"/>
    </location>
</feature>